<proteinExistence type="predicted"/>
<accession>A0A551Y0Q5</accession>
<gene>
    <name evidence="1" type="ORF">EWV85_11115</name>
</gene>
<organism evidence="1 2">
    <name type="scientific">Microcystis aeruginosa Ma_QC_C_20070703_M131</name>
    <dbReference type="NCBI Taxonomy" id="2486263"/>
    <lineage>
        <taxon>Bacteria</taxon>
        <taxon>Bacillati</taxon>
        <taxon>Cyanobacteriota</taxon>
        <taxon>Cyanophyceae</taxon>
        <taxon>Oscillatoriophycideae</taxon>
        <taxon>Chroococcales</taxon>
        <taxon>Microcystaceae</taxon>
        <taxon>Microcystis</taxon>
    </lineage>
</organism>
<evidence type="ECO:0000313" key="1">
    <source>
        <dbReference type="EMBL" id="TRT54527.1"/>
    </source>
</evidence>
<reference evidence="1 2" key="1">
    <citation type="submission" date="2019-01" db="EMBL/GenBank/DDBJ databases">
        <title>Coherence of Microcystis species and biogeography revealed through population genomics.</title>
        <authorList>
            <person name="Perez-Carrascal O.M."/>
            <person name="Terrat Y."/>
            <person name="Giani A."/>
            <person name="Fortin N."/>
            <person name="Tromas N."/>
            <person name="Shapiro B.J."/>
        </authorList>
    </citation>
    <scope>NUCLEOTIDE SEQUENCE [LARGE SCALE GENOMIC DNA]</scope>
    <source>
        <strain evidence="1">Ma_QC_C_20070703_M131</strain>
    </source>
</reference>
<name>A0A551Y0Q5_MICAE</name>
<comment type="caution">
    <text evidence="1">The sequence shown here is derived from an EMBL/GenBank/DDBJ whole genome shotgun (WGS) entry which is preliminary data.</text>
</comment>
<evidence type="ECO:0000313" key="2">
    <source>
        <dbReference type="Proteomes" id="UP000316443"/>
    </source>
</evidence>
<dbReference type="AlphaFoldDB" id="A0A551Y0Q5"/>
<dbReference type="Proteomes" id="UP000316443">
    <property type="component" value="Unassembled WGS sequence"/>
</dbReference>
<dbReference type="EMBL" id="SFCA01000114">
    <property type="protein sequence ID" value="TRT54527.1"/>
    <property type="molecule type" value="Genomic_DNA"/>
</dbReference>
<protein>
    <submittedName>
        <fullName evidence="1">Uncharacterized protein</fullName>
    </submittedName>
</protein>
<sequence>MRNVNLNILKFVESINNFCLSLSNIGLGDSYQLSVISYQLSVISYQLSVIRCEFWLFWFLCGNEVYTDSLFNKIFLKVFPSKHFTIS</sequence>